<evidence type="ECO:0000256" key="1">
    <source>
        <dbReference type="SAM" id="Phobius"/>
    </source>
</evidence>
<keyword evidence="1" id="KW-0812">Transmembrane</keyword>
<comment type="caution">
    <text evidence="2">The sequence shown here is derived from an EMBL/GenBank/DDBJ whole genome shotgun (WGS) entry which is preliminary data.</text>
</comment>
<dbReference type="Proteomes" id="UP000004457">
    <property type="component" value="Unassembled WGS sequence"/>
</dbReference>
<feature type="transmembrane region" description="Helical" evidence="1">
    <location>
        <begin position="38"/>
        <end position="55"/>
    </location>
</feature>
<feature type="non-terminal residue" evidence="2">
    <location>
        <position position="57"/>
    </location>
</feature>
<dbReference type="AlphaFoldDB" id="C0EQW3"/>
<keyword evidence="3" id="KW-1185">Reference proteome</keyword>
<reference evidence="2 3" key="1">
    <citation type="submission" date="2009-01" db="EMBL/GenBank/DDBJ databases">
        <authorList>
            <person name="Fulton L."/>
            <person name="Clifton S."/>
            <person name="Chinwalla A.T."/>
            <person name="Mitreva M."/>
            <person name="Sodergren E."/>
            <person name="Weinstock G."/>
            <person name="Clifton S."/>
            <person name="Dooling D.J."/>
            <person name="Fulton B."/>
            <person name="Minx P."/>
            <person name="Pepin K.H."/>
            <person name="Johnson M."/>
            <person name="Bhonagiri V."/>
            <person name="Nash W.E."/>
            <person name="Mardis E.R."/>
            <person name="Wilson R.K."/>
        </authorList>
    </citation>
    <scope>NUCLEOTIDE SEQUENCE [LARGE SCALE GENOMIC DNA]</scope>
    <source>
        <strain evidence="2 3">NRL30031/H210</strain>
    </source>
</reference>
<evidence type="ECO:0000313" key="2">
    <source>
        <dbReference type="EMBL" id="EEG32655.1"/>
    </source>
</evidence>
<protein>
    <submittedName>
        <fullName evidence="2">Uncharacterized protein</fullName>
    </submittedName>
</protein>
<feature type="transmembrane region" description="Helical" evidence="1">
    <location>
        <begin position="7"/>
        <end position="26"/>
    </location>
</feature>
<gene>
    <name evidence="2" type="ORF">NEIFLAOT_02361</name>
</gene>
<organism evidence="2 3">
    <name type="scientific">Neisseria flavescens NRL30031/H210</name>
    <dbReference type="NCBI Taxonomy" id="546264"/>
    <lineage>
        <taxon>Bacteria</taxon>
        <taxon>Pseudomonadati</taxon>
        <taxon>Pseudomonadota</taxon>
        <taxon>Betaproteobacteria</taxon>
        <taxon>Neisseriales</taxon>
        <taxon>Neisseriaceae</taxon>
        <taxon>Neisseria</taxon>
    </lineage>
</organism>
<proteinExistence type="predicted"/>
<dbReference type="EMBL" id="ACEN01000102">
    <property type="protein sequence ID" value="EEG32655.1"/>
    <property type="molecule type" value="Genomic_DNA"/>
</dbReference>
<accession>C0EQW3</accession>
<keyword evidence="1" id="KW-0472">Membrane</keyword>
<name>C0EQW3_NEIFL</name>
<evidence type="ECO:0000313" key="3">
    <source>
        <dbReference type="Proteomes" id="UP000004457"/>
    </source>
</evidence>
<sequence>MKIKRLNLYTCILYIMLAAYMLGPALSFKVGVPRIDNPLTLIFVLLGFVVFFLESKH</sequence>
<keyword evidence="1" id="KW-1133">Transmembrane helix</keyword>